<proteinExistence type="predicted"/>
<feature type="compositionally biased region" description="Low complexity" evidence="10">
    <location>
        <begin position="9"/>
        <end position="38"/>
    </location>
</feature>
<feature type="domain" description="C2H2-type" evidence="11">
    <location>
        <begin position="192"/>
        <end position="220"/>
    </location>
</feature>
<dbReference type="AlphaFoldDB" id="F4R7S8"/>
<keyword evidence="2" id="KW-0479">Metal-binding</keyword>
<evidence type="ECO:0000313" key="13">
    <source>
        <dbReference type="Proteomes" id="UP000001072"/>
    </source>
</evidence>
<gene>
    <name evidence="12" type="ORF">MELLADRAFT_76642</name>
</gene>
<dbReference type="Gene3D" id="3.30.160.60">
    <property type="entry name" value="Classic Zinc Finger"/>
    <property type="match status" value="4"/>
</dbReference>
<dbReference type="InterPro" id="IPR013087">
    <property type="entry name" value="Znf_C2H2_type"/>
</dbReference>
<evidence type="ECO:0000256" key="6">
    <source>
        <dbReference type="ARBA" id="ARBA00023015"/>
    </source>
</evidence>
<keyword evidence="4 9" id="KW-0863">Zinc-finger</keyword>
<sequence>MSVVLYPISTTSQHFSTSSSPSPSSSSQSSYRSPSSKSIQKRKRSLSEDSNSSVLTQKCNSNDPIQIIEGVLTSTSNNRANDLGTKNKKRYQCTWTGCTRTYAKPIRLKEHERSHTNERPHACPHCPATYRRDTHLTAHIRMHLPEESKPFECGWKEMDDETNICSKRFWTKQHLKVHRESIHEGKKGQAKFICQICDREFLKHHLLRTHHSEIHCSPGTKPYICTHENCKKSFETGSKLKKHEKTHSEFRYTCIHEDCMKKSIQDRSFQTWSDLQIHTKELHPPRCFFGKCDGTKLFKNQKSLREHISNIHPERNESDSEGSVEKLTSTSNPSHSINPSSTKPFKCDEFDTESIKCGKSYQSLRALQSHKLAIHQTQRLEKVQEIQPPKKKSKTNSRVEKLTQLSLLTGTGYEPNEDHSKRRFSCPSDHLLNDRNGKKCLVRFNRVYDVQRHLKSDHDLEINKEDLKAFFESSNLNS</sequence>
<dbReference type="PROSITE" id="PS00028">
    <property type="entry name" value="ZINC_FINGER_C2H2_1"/>
    <property type="match status" value="4"/>
</dbReference>
<evidence type="ECO:0000256" key="4">
    <source>
        <dbReference type="ARBA" id="ARBA00022771"/>
    </source>
</evidence>
<feature type="compositionally biased region" description="Polar residues" evidence="10">
    <location>
        <begin position="48"/>
        <end position="58"/>
    </location>
</feature>
<evidence type="ECO:0000256" key="1">
    <source>
        <dbReference type="ARBA" id="ARBA00004123"/>
    </source>
</evidence>
<feature type="domain" description="C2H2-type" evidence="11">
    <location>
        <begin position="91"/>
        <end position="120"/>
    </location>
</feature>
<dbReference type="GeneID" id="18932819"/>
<evidence type="ECO:0000313" key="12">
    <source>
        <dbReference type="EMBL" id="EGG11366.1"/>
    </source>
</evidence>
<keyword evidence="7" id="KW-0804">Transcription</keyword>
<dbReference type="InterPro" id="IPR051061">
    <property type="entry name" value="Zinc_finger_trans_reg"/>
</dbReference>
<reference evidence="13" key="1">
    <citation type="journal article" date="2011" name="Proc. Natl. Acad. Sci. U.S.A.">
        <title>Obligate biotrophy features unraveled by the genomic analysis of rust fungi.</title>
        <authorList>
            <person name="Duplessis S."/>
            <person name="Cuomo C.A."/>
            <person name="Lin Y.-C."/>
            <person name="Aerts A."/>
            <person name="Tisserant E."/>
            <person name="Veneault-Fourrey C."/>
            <person name="Joly D.L."/>
            <person name="Hacquard S."/>
            <person name="Amselem J."/>
            <person name="Cantarel B.L."/>
            <person name="Chiu R."/>
            <person name="Coutinho P.M."/>
            <person name="Feau N."/>
            <person name="Field M."/>
            <person name="Frey P."/>
            <person name="Gelhaye E."/>
            <person name="Goldberg J."/>
            <person name="Grabherr M.G."/>
            <person name="Kodira C.D."/>
            <person name="Kohler A."/>
            <person name="Kuees U."/>
            <person name="Lindquist E.A."/>
            <person name="Lucas S.M."/>
            <person name="Mago R."/>
            <person name="Mauceli E."/>
            <person name="Morin E."/>
            <person name="Murat C."/>
            <person name="Pangilinan J.L."/>
            <person name="Park R."/>
            <person name="Pearson M."/>
            <person name="Quesneville H."/>
            <person name="Rouhier N."/>
            <person name="Sakthikumar S."/>
            <person name="Salamov A.A."/>
            <person name="Schmutz J."/>
            <person name="Selles B."/>
            <person name="Shapiro H."/>
            <person name="Tanguay P."/>
            <person name="Tuskan G.A."/>
            <person name="Henrissat B."/>
            <person name="Van de Peer Y."/>
            <person name="Rouze P."/>
            <person name="Ellis J.G."/>
            <person name="Dodds P.N."/>
            <person name="Schein J.E."/>
            <person name="Zhong S."/>
            <person name="Hamelin R.C."/>
            <person name="Grigoriev I.V."/>
            <person name="Szabo L.J."/>
            <person name="Martin F."/>
        </authorList>
    </citation>
    <scope>NUCLEOTIDE SEQUENCE [LARGE SCALE GENOMIC DNA]</scope>
    <source>
        <strain evidence="13">98AG31 / pathotype 3-4-7</strain>
    </source>
</reference>
<dbReference type="InterPro" id="IPR036236">
    <property type="entry name" value="Znf_C2H2_sf"/>
</dbReference>
<evidence type="ECO:0000259" key="11">
    <source>
        <dbReference type="PROSITE" id="PS50157"/>
    </source>
</evidence>
<dbReference type="PANTHER" id="PTHR46179:SF13">
    <property type="entry name" value="C2H2-TYPE DOMAIN-CONTAINING PROTEIN"/>
    <property type="match status" value="1"/>
</dbReference>
<dbReference type="Proteomes" id="UP000001072">
    <property type="component" value="Unassembled WGS sequence"/>
</dbReference>
<feature type="non-terminal residue" evidence="12">
    <location>
        <position position="1"/>
    </location>
</feature>
<dbReference type="RefSeq" id="XP_007405001.1">
    <property type="nucleotide sequence ID" value="XM_007404939.1"/>
</dbReference>
<dbReference type="PANTHER" id="PTHR46179">
    <property type="entry name" value="ZINC FINGER PROTEIN"/>
    <property type="match status" value="1"/>
</dbReference>
<dbReference type="SUPFAM" id="SSF57667">
    <property type="entry name" value="beta-beta-alpha zinc fingers"/>
    <property type="match status" value="2"/>
</dbReference>
<feature type="region of interest" description="Disordered" evidence="10">
    <location>
        <begin position="308"/>
        <end position="343"/>
    </location>
</feature>
<dbReference type="GO" id="GO:0005634">
    <property type="term" value="C:nucleus"/>
    <property type="evidence" value="ECO:0007669"/>
    <property type="project" value="UniProtKB-SubCell"/>
</dbReference>
<dbReference type="GO" id="GO:0006357">
    <property type="term" value="P:regulation of transcription by RNA polymerase II"/>
    <property type="evidence" value="ECO:0007669"/>
    <property type="project" value="TreeGrafter"/>
</dbReference>
<evidence type="ECO:0000256" key="3">
    <source>
        <dbReference type="ARBA" id="ARBA00022737"/>
    </source>
</evidence>
<evidence type="ECO:0000256" key="2">
    <source>
        <dbReference type="ARBA" id="ARBA00022723"/>
    </source>
</evidence>
<evidence type="ECO:0000256" key="7">
    <source>
        <dbReference type="ARBA" id="ARBA00023163"/>
    </source>
</evidence>
<dbReference type="OrthoDB" id="427030at2759"/>
<dbReference type="PROSITE" id="PS50157">
    <property type="entry name" value="ZINC_FINGER_C2H2_2"/>
    <property type="match status" value="6"/>
</dbReference>
<name>F4R7S8_MELLP</name>
<protein>
    <recommendedName>
        <fullName evidence="11">C2H2-type domain-containing protein</fullName>
    </recommendedName>
</protein>
<evidence type="ECO:0000256" key="8">
    <source>
        <dbReference type="ARBA" id="ARBA00023242"/>
    </source>
</evidence>
<feature type="domain" description="C2H2-type" evidence="11">
    <location>
        <begin position="151"/>
        <end position="188"/>
    </location>
</feature>
<feature type="domain" description="C2H2-type" evidence="11">
    <location>
        <begin position="121"/>
        <end position="148"/>
    </location>
</feature>
<organism evidence="13">
    <name type="scientific">Melampsora larici-populina (strain 98AG31 / pathotype 3-4-7)</name>
    <name type="common">Poplar leaf rust fungus</name>
    <dbReference type="NCBI Taxonomy" id="747676"/>
    <lineage>
        <taxon>Eukaryota</taxon>
        <taxon>Fungi</taxon>
        <taxon>Dikarya</taxon>
        <taxon>Basidiomycota</taxon>
        <taxon>Pucciniomycotina</taxon>
        <taxon>Pucciniomycetes</taxon>
        <taxon>Pucciniales</taxon>
        <taxon>Melampsoraceae</taxon>
        <taxon>Melampsora</taxon>
    </lineage>
</organism>
<dbReference type="HOGENOM" id="CLU_002678_91_2_1"/>
<feature type="compositionally biased region" description="Polar residues" evidence="10">
    <location>
        <begin position="326"/>
        <end position="343"/>
    </location>
</feature>
<keyword evidence="6" id="KW-0805">Transcription regulation</keyword>
<feature type="domain" description="C2H2-type" evidence="11">
    <location>
        <begin position="223"/>
        <end position="252"/>
    </location>
</feature>
<dbReference type="GO" id="GO:0008270">
    <property type="term" value="F:zinc ion binding"/>
    <property type="evidence" value="ECO:0007669"/>
    <property type="project" value="UniProtKB-KW"/>
</dbReference>
<evidence type="ECO:0000256" key="5">
    <source>
        <dbReference type="ARBA" id="ARBA00022833"/>
    </source>
</evidence>
<dbReference type="InParanoid" id="F4R7S8"/>
<dbReference type="EMBL" id="GL883092">
    <property type="protein sequence ID" value="EGG11366.1"/>
    <property type="molecule type" value="Genomic_DNA"/>
</dbReference>
<dbReference type="eggNOG" id="KOG1721">
    <property type="taxonomic scope" value="Eukaryota"/>
</dbReference>
<feature type="compositionally biased region" description="Basic and acidic residues" evidence="10">
    <location>
        <begin position="308"/>
        <end position="318"/>
    </location>
</feature>
<evidence type="ECO:0000256" key="10">
    <source>
        <dbReference type="SAM" id="MobiDB-lite"/>
    </source>
</evidence>
<dbReference type="FunFam" id="3.30.160.60:FF:001102">
    <property type="entry name" value="Transcription factor IIIA"/>
    <property type="match status" value="1"/>
</dbReference>
<dbReference type="KEGG" id="mlr:MELLADRAFT_76642"/>
<dbReference type="Pfam" id="PF00096">
    <property type="entry name" value="zf-C2H2"/>
    <property type="match status" value="1"/>
</dbReference>
<feature type="domain" description="C2H2-type" evidence="11">
    <location>
        <begin position="345"/>
        <end position="380"/>
    </location>
</feature>
<keyword evidence="8" id="KW-0539">Nucleus</keyword>
<feature type="region of interest" description="Disordered" evidence="10">
    <location>
        <begin position="1"/>
        <end position="58"/>
    </location>
</feature>
<dbReference type="SMART" id="SM00355">
    <property type="entry name" value="ZnF_C2H2"/>
    <property type="match status" value="9"/>
</dbReference>
<evidence type="ECO:0000256" key="9">
    <source>
        <dbReference type="PROSITE-ProRule" id="PRU00042"/>
    </source>
</evidence>
<keyword evidence="5" id="KW-0862">Zinc</keyword>
<comment type="subcellular location">
    <subcellularLocation>
        <location evidence="1">Nucleus</location>
    </subcellularLocation>
</comment>
<dbReference type="VEuPathDB" id="FungiDB:MELLADRAFT_76642"/>
<keyword evidence="13" id="KW-1185">Reference proteome</keyword>
<keyword evidence="3" id="KW-0677">Repeat</keyword>
<accession>F4R7S8</accession>